<keyword evidence="1" id="KW-0472">Membrane</keyword>
<evidence type="ECO:0000256" key="1">
    <source>
        <dbReference type="SAM" id="Phobius"/>
    </source>
</evidence>
<dbReference type="Proteomes" id="UP000015920">
    <property type="component" value="Chromosome"/>
</dbReference>
<feature type="transmembrane region" description="Helical" evidence="1">
    <location>
        <begin position="6"/>
        <end position="25"/>
    </location>
</feature>
<gene>
    <name evidence="2" type="ORF">HPSA20_1262</name>
</gene>
<dbReference type="AlphaFoldDB" id="T1UAR8"/>
<reference evidence="2 3" key="1">
    <citation type="journal article" date="2013" name="Genome Announc.">
        <title>Genome Sequences of Three hpAfrica2 Strains of Helicobacter pylori.</title>
        <authorList>
            <person name="Duncan S.S."/>
            <person name="Bertoli M.T."/>
            <person name="Kersulyte D."/>
            <person name="Valk P.L."/>
            <person name="Tamma S."/>
            <person name="Segal I."/>
            <person name="McClain M.S."/>
            <person name="Cover T.L."/>
            <person name="Berg D.E."/>
        </authorList>
    </citation>
    <scope>NUCLEOTIDE SEQUENCE [LARGE SCALE GENOMIC DNA]</scope>
    <source>
        <strain evidence="2">SouthAfrica20</strain>
    </source>
</reference>
<name>T1UAR8_HELPX</name>
<keyword evidence="1" id="KW-1133">Transmembrane helix</keyword>
<sequence length="46" mass="5228">MTNSLWKFIPIICTYGGVYFTTIPLKTKSYSNKNALKSLIECIKTP</sequence>
<evidence type="ECO:0000313" key="2">
    <source>
        <dbReference type="EMBL" id="AGT74481.1"/>
    </source>
</evidence>
<dbReference type="HOGENOM" id="CLU_217223_0_0_7"/>
<organism evidence="2 3">
    <name type="scientific">Helicobacter pylori SouthAfrica20</name>
    <dbReference type="NCBI Taxonomy" id="1352356"/>
    <lineage>
        <taxon>Bacteria</taxon>
        <taxon>Pseudomonadati</taxon>
        <taxon>Campylobacterota</taxon>
        <taxon>Epsilonproteobacteria</taxon>
        <taxon>Campylobacterales</taxon>
        <taxon>Helicobacteraceae</taxon>
        <taxon>Helicobacter</taxon>
    </lineage>
</organism>
<evidence type="ECO:0000313" key="3">
    <source>
        <dbReference type="Proteomes" id="UP000015920"/>
    </source>
</evidence>
<dbReference type="KEGG" id="hpys:HPSA20_1262"/>
<proteinExistence type="predicted"/>
<accession>T1UAR8</accession>
<keyword evidence="1" id="KW-0812">Transmembrane</keyword>
<dbReference type="PATRIC" id="fig|1352356.3.peg.1233"/>
<protein>
    <submittedName>
        <fullName evidence="2">Uncharacterized protein</fullName>
    </submittedName>
</protein>
<dbReference type="EMBL" id="CP006691">
    <property type="protein sequence ID" value="AGT74481.1"/>
    <property type="molecule type" value="Genomic_DNA"/>
</dbReference>